<feature type="transmembrane region" description="Helical" evidence="1">
    <location>
        <begin position="91"/>
        <end position="111"/>
    </location>
</feature>
<accession>A0A0V0ZQR2</accession>
<keyword evidence="3" id="KW-1185">Reference proteome</keyword>
<sequence length="174" mass="20232">MYGSHFWTRVVSSNDLPIISADSSHVFSGQLYRVASRREQLVSYIGLLPDNNNHGQLYRIASGQKQPWRAVQIDSQQSRRAGRYTENNHKIVASFAILALHLITRSHWFRFQPRQQRLMVDTTSLLCPSPYIGSILVILYCLHRVQYVRSVRTLNRYIPRSEPAHDKIRKILLC</sequence>
<gene>
    <name evidence="2" type="ORF">T12_12614</name>
</gene>
<keyword evidence="1" id="KW-1133">Transmembrane helix</keyword>
<dbReference type="Proteomes" id="UP000054783">
    <property type="component" value="Unassembled WGS sequence"/>
</dbReference>
<protein>
    <submittedName>
        <fullName evidence="2">Uncharacterized protein</fullName>
    </submittedName>
</protein>
<evidence type="ECO:0000313" key="2">
    <source>
        <dbReference type="EMBL" id="KRY14767.1"/>
    </source>
</evidence>
<feature type="transmembrane region" description="Helical" evidence="1">
    <location>
        <begin position="123"/>
        <end position="142"/>
    </location>
</feature>
<comment type="caution">
    <text evidence="2">The sequence shown here is derived from an EMBL/GenBank/DDBJ whole genome shotgun (WGS) entry which is preliminary data.</text>
</comment>
<dbReference type="AlphaFoldDB" id="A0A0V0ZQR2"/>
<name>A0A0V0ZQR2_9BILA</name>
<keyword evidence="1" id="KW-0812">Transmembrane</keyword>
<keyword evidence="1" id="KW-0472">Membrane</keyword>
<evidence type="ECO:0000256" key="1">
    <source>
        <dbReference type="SAM" id="Phobius"/>
    </source>
</evidence>
<evidence type="ECO:0000313" key="3">
    <source>
        <dbReference type="Proteomes" id="UP000054783"/>
    </source>
</evidence>
<proteinExistence type="predicted"/>
<reference evidence="2 3" key="1">
    <citation type="submission" date="2015-01" db="EMBL/GenBank/DDBJ databases">
        <title>Evolution of Trichinella species and genotypes.</title>
        <authorList>
            <person name="Korhonen P.K."/>
            <person name="Edoardo P."/>
            <person name="Giuseppe L.R."/>
            <person name="Gasser R.B."/>
        </authorList>
    </citation>
    <scope>NUCLEOTIDE SEQUENCE [LARGE SCALE GENOMIC DNA]</scope>
    <source>
        <strain evidence="2">ISS2496</strain>
    </source>
</reference>
<organism evidence="2 3">
    <name type="scientific">Trichinella patagoniensis</name>
    <dbReference type="NCBI Taxonomy" id="990121"/>
    <lineage>
        <taxon>Eukaryota</taxon>
        <taxon>Metazoa</taxon>
        <taxon>Ecdysozoa</taxon>
        <taxon>Nematoda</taxon>
        <taxon>Enoplea</taxon>
        <taxon>Dorylaimia</taxon>
        <taxon>Trichinellida</taxon>
        <taxon>Trichinellidae</taxon>
        <taxon>Trichinella</taxon>
    </lineage>
</organism>
<dbReference type="EMBL" id="JYDQ01000109">
    <property type="protein sequence ID" value="KRY14767.1"/>
    <property type="molecule type" value="Genomic_DNA"/>
</dbReference>